<dbReference type="PROSITE" id="PS50082">
    <property type="entry name" value="WD_REPEATS_2"/>
    <property type="match status" value="4"/>
</dbReference>
<accession>A0A177CUR8</accession>
<dbReference type="InterPro" id="IPR015943">
    <property type="entry name" value="WD40/YVTN_repeat-like_dom_sf"/>
</dbReference>
<dbReference type="GO" id="GO:0071013">
    <property type="term" value="C:catalytic step 2 spliceosome"/>
    <property type="evidence" value="ECO:0007669"/>
    <property type="project" value="InterPro"/>
</dbReference>
<dbReference type="AlphaFoldDB" id="A0A177CUR8"/>
<evidence type="ECO:0000313" key="6">
    <source>
        <dbReference type="Proteomes" id="UP000077069"/>
    </source>
</evidence>
<dbReference type="GO" id="GO:0000974">
    <property type="term" value="C:Prp19 complex"/>
    <property type="evidence" value="ECO:0007669"/>
    <property type="project" value="EnsemblFungi"/>
</dbReference>
<proteinExistence type="predicted"/>
<dbReference type="GeneID" id="28761255"/>
<dbReference type="SMART" id="SM00320">
    <property type="entry name" value="WD40"/>
    <property type="match status" value="6"/>
</dbReference>
<dbReference type="GO" id="GO:0000386">
    <property type="term" value="F:second spliceosomal transesterification activity"/>
    <property type="evidence" value="ECO:0007669"/>
    <property type="project" value="EnsemblFungi"/>
</dbReference>
<dbReference type="Gene3D" id="2.130.10.10">
    <property type="entry name" value="YVTN repeat-like/Quinoprotein amine dehydrogenase"/>
    <property type="match status" value="1"/>
</dbReference>
<dbReference type="InterPro" id="IPR032847">
    <property type="entry name" value="PRPF17"/>
</dbReference>
<feature type="repeat" description="WD" evidence="3">
    <location>
        <begin position="209"/>
        <end position="250"/>
    </location>
</feature>
<dbReference type="GO" id="GO:0034399">
    <property type="term" value="C:nuclear periphery"/>
    <property type="evidence" value="ECO:0007669"/>
    <property type="project" value="EnsemblFungi"/>
</dbReference>
<dbReference type="FunCoup" id="A0A177CUR8">
    <property type="interactions" value="838"/>
</dbReference>
<keyword evidence="6" id="KW-1185">Reference proteome</keyword>
<gene>
    <name evidence="5" type="ORF">CC84DRAFT_1161545</name>
</gene>
<evidence type="ECO:0000313" key="5">
    <source>
        <dbReference type="EMBL" id="OAG10652.1"/>
    </source>
</evidence>
<dbReference type="CDD" id="cd00200">
    <property type="entry name" value="WD40"/>
    <property type="match status" value="1"/>
</dbReference>
<dbReference type="Proteomes" id="UP000077069">
    <property type="component" value="Unassembled WGS sequence"/>
</dbReference>
<dbReference type="SUPFAM" id="SSF50978">
    <property type="entry name" value="WD40 repeat-like"/>
    <property type="match status" value="1"/>
</dbReference>
<keyword evidence="1 3" id="KW-0853">WD repeat</keyword>
<reference evidence="5 6" key="1">
    <citation type="submission" date="2016-05" db="EMBL/GenBank/DDBJ databases">
        <title>Comparative analysis of secretome profiles of manganese(II)-oxidizing ascomycete fungi.</title>
        <authorList>
            <consortium name="DOE Joint Genome Institute"/>
            <person name="Zeiner C.A."/>
            <person name="Purvine S.O."/>
            <person name="Zink E.M."/>
            <person name="Wu S."/>
            <person name="Pasa-Tolic L."/>
            <person name="Chaput D.L."/>
            <person name="Haridas S."/>
            <person name="Grigoriev I.V."/>
            <person name="Santelli C.M."/>
            <person name="Hansel C.M."/>
        </authorList>
    </citation>
    <scope>NUCLEOTIDE SEQUENCE [LARGE SCALE GENOMIC DNA]</scope>
    <source>
        <strain evidence="5 6">AP3s5-JAC2a</strain>
    </source>
</reference>
<dbReference type="OrthoDB" id="10257301at2759"/>
<organism evidence="5 6">
    <name type="scientific">Paraphaeosphaeria sporulosa</name>
    <dbReference type="NCBI Taxonomy" id="1460663"/>
    <lineage>
        <taxon>Eukaryota</taxon>
        <taxon>Fungi</taxon>
        <taxon>Dikarya</taxon>
        <taxon>Ascomycota</taxon>
        <taxon>Pezizomycotina</taxon>
        <taxon>Dothideomycetes</taxon>
        <taxon>Pleosporomycetidae</taxon>
        <taxon>Pleosporales</taxon>
        <taxon>Massarineae</taxon>
        <taxon>Didymosphaeriaceae</taxon>
        <taxon>Paraphaeosphaeria</taxon>
    </lineage>
</organism>
<dbReference type="PANTHER" id="PTHR43979:SF1">
    <property type="entry name" value="PRE-MRNA-PROCESSING FACTOR 17"/>
    <property type="match status" value="1"/>
</dbReference>
<feature type="repeat" description="WD" evidence="3">
    <location>
        <begin position="425"/>
        <end position="458"/>
    </location>
</feature>
<dbReference type="InterPro" id="IPR020472">
    <property type="entry name" value="WD40_PAC1"/>
</dbReference>
<dbReference type="GO" id="GO:0045292">
    <property type="term" value="P:mRNA cis splicing, via spliceosome"/>
    <property type="evidence" value="ECO:0007669"/>
    <property type="project" value="EnsemblFungi"/>
</dbReference>
<protein>
    <submittedName>
        <fullName evidence="5">WD40 repeat-like protein</fullName>
    </submittedName>
</protein>
<dbReference type="InterPro" id="IPR036322">
    <property type="entry name" value="WD40_repeat_dom_sf"/>
</dbReference>
<dbReference type="PROSITE" id="PS50294">
    <property type="entry name" value="WD_REPEATS_REGION"/>
    <property type="match status" value="4"/>
</dbReference>
<dbReference type="EMBL" id="KV441549">
    <property type="protein sequence ID" value="OAG10652.1"/>
    <property type="molecule type" value="Genomic_DNA"/>
</dbReference>
<dbReference type="GO" id="GO:0003729">
    <property type="term" value="F:mRNA binding"/>
    <property type="evidence" value="ECO:0007669"/>
    <property type="project" value="TreeGrafter"/>
</dbReference>
<dbReference type="STRING" id="1460663.A0A177CUR8"/>
<dbReference type="PANTHER" id="PTHR43979">
    <property type="entry name" value="PRE-MRNA-PROCESSING FACTOR 17"/>
    <property type="match status" value="1"/>
</dbReference>
<dbReference type="FunFam" id="2.130.10.10:FF:000191">
    <property type="entry name" value="mRNA splicing factor"/>
    <property type="match status" value="1"/>
</dbReference>
<dbReference type="InterPro" id="IPR001680">
    <property type="entry name" value="WD40_rpt"/>
</dbReference>
<evidence type="ECO:0000256" key="3">
    <source>
        <dbReference type="PROSITE-ProRule" id="PRU00221"/>
    </source>
</evidence>
<sequence>MAGYGKGAGRVPTGFAAETFISESSFREGHRALEPGANGKKRKRENKGDLSVVSGAGAYKGPWARYEEERPDAASDEEFGSDEEVEIVYEEDELEDNPTAPTKKLAGTDYADTEAASETSEFVGSQQYDYQGRTYMHVPNDLDIKLTGERDDIKNFHPKKLIHTYKYHTKSITQVRFFPGSGHLLLSASADSKIALWDTYHQRELLRTFSGHTKSVNDIDFNPSGTQFVSASYDRYMKLWDTETGKCLNKFTSGKTPHVVRINPSSPHEFLAGMADKKILQYDTRSGEMVQEYDHHLGPVNTITFCDEDRRFVTTSDDKSLRAWEYGIPVPIKFIAEPYMFSMVRSSPHPSGKYIAFQSSDNQITVYSSTDKFRQNRKKSYRGHNVAGYAPDVAISPDGQLISSGDSGGYVCFWDWKTCKMYHKIQASDAPVLAVQWHPRETSKVITGDLNGVLKYWD</sequence>
<feature type="repeat" description="WD" evidence="3">
    <location>
        <begin position="165"/>
        <end position="207"/>
    </location>
</feature>
<evidence type="ECO:0000256" key="4">
    <source>
        <dbReference type="SAM" id="MobiDB-lite"/>
    </source>
</evidence>
<feature type="region of interest" description="Disordered" evidence="4">
    <location>
        <begin position="22"/>
        <end position="81"/>
    </location>
</feature>
<name>A0A177CUR8_9PLEO</name>
<dbReference type="GO" id="GO:0000389">
    <property type="term" value="P:mRNA 3'-splice site recognition"/>
    <property type="evidence" value="ECO:0007669"/>
    <property type="project" value="EnsemblFungi"/>
</dbReference>
<dbReference type="Pfam" id="PF00400">
    <property type="entry name" value="WD40"/>
    <property type="match status" value="4"/>
</dbReference>
<dbReference type="GO" id="GO:0071014">
    <property type="term" value="C:post-mRNA release spliceosomal complex"/>
    <property type="evidence" value="ECO:0007669"/>
    <property type="project" value="EnsemblFungi"/>
</dbReference>
<dbReference type="PRINTS" id="PR00320">
    <property type="entry name" value="GPROTEINBRPT"/>
</dbReference>
<feature type="repeat" description="WD" evidence="3">
    <location>
        <begin position="293"/>
        <end position="325"/>
    </location>
</feature>
<dbReference type="GO" id="GO:0000348">
    <property type="term" value="P:mRNA branch site recognition"/>
    <property type="evidence" value="ECO:0007669"/>
    <property type="project" value="EnsemblFungi"/>
</dbReference>
<dbReference type="InParanoid" id="A0A177CUR8"/>
<dbReference type="GO" id="GO:0000350">
    <property type="term" value="P:generation of catalytic spliceosome for second transesterification step"/>
    <property type="evidence" value="ECO:0007669"/>
    <property type="project" value="EnsemblFungi"/>
</dbReference>
<evidence type="ECO:0000256" key="1">
    <source>
        <dbReference type="ARBA" id="ARBA00022574"/>
    </source>
</evidence>
<keyword evidence="2" id="KW-0677">Repeat</keyword>
<dbReference type="RefSeq" id="XP_018041017.1">
    <property type="nucleotide sequence ID" value="XM_018177769.1"/>
</dbReference>
<evidence type="ECO:0000256" key="2">
    <source>
        <dbReference type="ARBA" id="ARBA00022737"/>
    </source>
</evidence>